<keyword evidence="1" id="KW-0472">Membrane</keyword>
<keyword evidence="1" id="KW-0812">Transmembrane</keyword>
<sequence length="141" mass="16381">MNPQISYWILTASTLMEILLIGLAFFFYGKLKKSELLVRSLQDRQEEFLQKLDMNARLEKEIIGTFTKRQEELTALEEKLHYRALEMRRLLEQAENFTKSPQFLRQTILSGFKRGQSAEALAQATGLSVDEVELILDQPKN</sequence>
<reference evidence="3" key="1">
    <citation type="submission" date="2016-10" db="EMBL/GenBank/DDBJ databases">
        <authorList>
            <person name="Varghese N."/>
            <person name="Submissions S."/>
        </authorList>
    </citation>
    <scope>NUCLEOTIDE SEQUENCE [LARGE SCALE GENOMIC DNA]</scope>
    <source>
        <strain evidence="3">DSM 5918</strain>
    </source>
</reference>
<proteinExistence type="predicted"/>
<gene>
    <name evidence="2" type="ORF">SAMN04488082_12736</name>
</gene>
<dbReference type="RefSeq" id="WP_092379312.1">
    <property type="nucleotide sequence ID" value="NZ_FORX01000027.1"/>
</dbReference>
<dbReference type="STRING" id="52560.SAMN04488082_12736"/>
<keyword evidence="3" id="KW-1185">Reference proteome</keyword>
<accession>A0A1I3ZW42</accession>
<dbReference type="OrthoDB" id="5471239at2"/>
<feature type="transmembrane region" description="Helical" evidence="1">
    <location>
        <begin position="6"/>
        <end position="29"/>
    </location>
</feature>
<protein>
    <recommendedName>
        <fullName evidence="4">DUF2802 domain-containing protein</fullName>
    </recommendedName>
</protein>
<evidence type="ECO:0000256" key="1">
    <source>
        <dbReference type="SAM" id="Phobius"/>
    </source>
</evidence>
<keyword evidence="1" id="KW-1133">Transmembrane helix</keyword>
<organism evidence="2 3">
    <name type="scientific">Desulfomicrobium apsheronum</name>
    <dbReference type="NCBI Taxonomy" id="52560"/>
    <lineage>
        <taxon>Bacteria</taxon>
        <taxon>Pseudomonadati</taxon>
        <taxon>Thermodesulfobacteriota</taxon>
        <taxon>Desulfovibrionia</taxon>
        <taxon>Desulfovibrionales</taxon>
        <taxon>Desulfomicrobiaceae</taxon>
        <taxon>Desulfomicrobium</taxon>
    </lineage>
</organism>
<evidence type="ECO:0000313" key="3">
    <source>
        <dbReference type="Proteomes" id="UP000198635"/>
    </source>
</evidence>
<dbReference type="Proteomes" id="UP000198635">
    <property type="component" value="Unassembled WGS sequence"/>
</dbReference>
<dbReference type="EMBL" id="FORX01000027">
    <property type="protein sequence ID" value="SFK48233.1"/>
    <property type="molecule type" value="Genomic_DNA"/>
</dbReference>
<evidence type="ECO:0000313" key="2">
    <source>
        <dbReference type="EMBL" id="SFK48233.1"/>
    </source>
</evidence>
<dbReference type="AlphaFoldDB" id="A0A1I3ZW42"/>
<evidence type="ECO:0008006" key="4">
    <source>
        <dbReference type="Google" id="ProtNLM"/>
    </source>
</evidence>
<name>A0A1I3ZW42_9BACT</name>